<dbReference type="SUPFAM" id="SSF90123">
    <property type="entry name" value="ABC transporter transmembrane region"/>
    <property type="match status" value="2"/>
</dbReference>
<gene>
    <name evidence="12" type="primary">LOC108563650</name>
</gene>
<keyword evidence="3 8" id="KW-0812">Transmembrane</keyword>
<evidence type="ECO:0000256" key="4">
    <source>
        <dbReference type="ARBA" id="ARBA00022741"/>
    </source>
</evidence>
<dbReference type="Pfam" id="PF00005">
    <property type="entry name" value="ABC_tran"/>
    <property type="match status" value="2"/>
</dbReference>
<feature type="transmembrane region" description="Helical" evidence="8">
    <location>
        <begin position="236"/>
        <end position="259"/>
    </location>
</feature>
<dbReference type="Gene3D" id="1.20.1560.10">
    <property type="entry name" value="ABC transporter type 1, transmembrane domain"/>
    <property type="match status" value="2"/>
</dbReference>
<reference evidence="12" key="1">
    <citation type="submission" date="2025-08" db="UniProtKB">
        <authorList>
            <consortium name="RefSeq"/>
        </authorList>
    </citation>
    <scope>IDENTIFICATION</scope>
    <source>
        <tissue evidence="12">Whole Larva</tissue>
    </source>
</reference>
<evidence type="ECO:0000256" key="3">
    <source>
        <dbReference type="ARBA" id="ARBA00022692"/>
    </source>
</evidence>
<dbReference type="PANTHER" id="PTHR24223:SF448">
    <property type="entry name" value="FI20146P1-RELATED"/>
    <property type="match status" value="1"/>
</dbReference>
<evidence type="ECO:0000256" key="6">
    <source>
        <dbReference type="ARBA" id="ARBA00022989"/>
    </source>
</evidence>
<keyword evidence="5" id="KW-0067">ATP-binding</keyword>
<organism evidence="11 12">
    <name type="scientific">Nicrophorus vespilloides</name>
    <name type="common">Boreal carrion beetle</name>
    <dbReference type="NCBI Taxonomy" id="110193"/>
    <lineage>
        <taxon>Eukaryota</taxon>
        <taxon>Metazoa</taxon>
        <taxon>Ecdysozoa</taxon>
        <taxon>Arthropoda</taxon>
        <taxon>Hexapoda</taxon>
        <taxon>Insecta</taxon>
        <taxon>Pterygota</taxon>
        <taxon>Neoptera</taxon>
        <taxon>Endopterygota</taxon>
        <taxon>Coleoptera</taxon>
        <taxon>Polyphaga</taxon>
        <taxon>Staphyliniformia</taxon>
        <taxon>Silphidae</taxon>
        <taxon>Nicrophorinae</taxon>
        <taxon>Nicrophorus</taxon>
    </lineage>
</organism>
<feature type="transmembrane region" description="Helical" evidence="8">
    <location>
        <begin position="602"/>
        <end position="625"/>
    </location>
</feature>
<name>A0ABM1MTH8_NICVS</name>
<feature type="transmembrane region" description="Helical" evidence="8">
    <location>
        <begin position="209"/>
        <end position="230"/>
    </location>
</feature>
<keyword evidence="2" id="KW-0813">Transport</keyword>
<feature type="domain" description="ABC transporter" evidence="9">
    <location>
        <begin position="962"/>
        <end position="1189"/>
    </location>
</feature>
<keyword evidence="4" id="KW-0547">Nucleotide-binding</keyword>
<dbReference type="InterPro" id="IPR036640">
    <property type="entry name" value="ABC1_TM_sf"/>
</dbReference>
<feature type="transmembrane region" description="Helical" evidence="8">
    <location>
        <begin position="893"/>
        <end position="915"/>
    </location>
</feature>
<evidence type="ECO:0000259" key="9">
    <source>
        <dbReference type="PROSITE" id="PS50893"/>
    </source>
</evidence>
<feature type="transmembrane region" description="Helical" evidence="8">
    <location>
        <begin position="770"/>
        <end position="795"/>
    </location>
</feature>
<evidence type="ECO:0000259" key="10">
    <source>
        <dbReference type="PROSITE" id="PS50929"/>
    </source>
</evidence>
<accession>A0ABM1MTH8</accession>
<proteinExistence type="predicted"/>
<feature type="transmembrane region" description="Helical" evidence="8">
    <location>
        <begin position="684"/>
        <end position="704"/>
    </location>
</feature>
<comment type="subcellular location">
    <subcellularLocation>
        <location evidence="1">Membrane</location>
    </subcellularLocation>
</comment>
<feature type="transmembrane region" description="Helical" evidence="8">
    <location>
        <begin position="271"/>
        <end position="294"/>
    </location>
</feature>
<dbReference type="PROSITE" id="PS50893">
    <property type="entry name" value="ABC_TRANSPORTER_2"/>
    <property type="match status" value="2"/>
</dbReference>
<feature type="transmembrane region" description="Helical" evidence="8">
    <location>
        <begin position="867"/>
        <end position="887"/>
    </location>
</feature>
<keyword evidence="6 8" id="KW-1133">Transmembrane helix</keyword>
<dbReference type="InterPro" id="IPR003593">
    <property type="entry name" value="AAA+_ATPase"/>
</dbReference>
<dbReference type="RefSeq" id="XP_017777878.1">
    <property type="nucleotide sequence ID" value="XM_017922389.1"/>
</dbReference>
<evidence type="ECO:0000256" key="7">
    <source>
        <dbReference type="ARBA" id="ARBA00023136"/>
    </source>
</evidence>
<dbReference type="SMART" id="SM00382">
    <property type="entry name" value="AAA"/>
    <property type="match status" value="2"/>
</dbReference>
<keyword evidence="11" id="KW-1185">Reference proteome</keyword>
<evidence type="ECO:0000256" key="1">
    <source>
        <dbReference type="ARBA" id="ARBA00004370"/>
    </source>
</evidence>
<dbReference type="PROSITE" id="PS50929">
    <property type="entry name" value="ABC_TM1F"/>
    <property type="match status" value="1"/>
</dbReference>
<protein>
    <submittedName>
        <fullName evidence="12">Probable multidrug resistance-associated protein lethal(2)03659</fullName>
    </submittedName>
</protein>
<dbReference type="PANTHER" id="PTHR24223">
    <property type="entry name" value="ATP-BINDING CASSETTE SUB-FAMILY C"/>
    <property type="match status" value="1"/>
</dbReference>
<evidence type="ECO:0000256" key="5">
    <source>
        <dbReference type="ARBA" id="ARBA00022840"/>
    </source>
</evidence>
<keyword evidence="7 8" id="KW-0472">Membrane</keyword>
<feature type="domain" description="ABC transporter" evidence="9">
    <location>
        <begin position="331"/>
        <end position="554"/>
    </location>
</feature>
<feature type="transmembrane region" description="Helical" evidence="8">
    <location>
        <begin position="129"/>
        <end position="150"/>
    </location>
</feature>
<evidence type="ECO:0000256" key="2">
    <source>
        <dbReference type="ARBA" id="ARBA00022448"/>
    </source>
</evidence>
<dbReference type="SUPFAM" id="SSF52540">
    <property type="entry name" value="P-loop containing nucleoside triphosphate hydrolases"/>
    <property type="match status" value="2"/>
</dbReference>
<feature type="domain" description="ABC transmembrane type-1" evidence="10">
    <location>
        <begin position="684"/>
        <end position="884"/>
    </location>
</feature>
<feature type="transmembrane region" description="Helical" evidence="8">
    <location>
        <begin position="83"/>
        <end position="109"/>
    </location>
</feature>
<evidence type="ECO:0000313" key="12">
    <source>
        <dbReference type="RefSeq" id="XP_017777878.1"/>
    </source>
</evidence>
<evidence type="ECO:0000313" key="11">
    <source>
        <dbReference type="Proteomes" id="UP000695000"/>
    </source>
</evidence>
<dbReference type="GeneID" id="108563650"/>
<sequence>MRMSRGRYNVSPEVNANVFSAMFFWYQNSISLPGKNKMLEEADLYNTAAADLADPLGQTLDEYWKIEVAKARRRRKKPSLLKALYKTFVAAYMGYGLMLFIQCIIFKMLQPIIMFRLIHYFMYPSESGIKFGIMKAAIFVVVAFLNVLMYHHTLLGCHKIGTRCKIACSSLIYKKFLKLSLVTIHNKQLQNEVTTLLNKQTRMLEKVPVFLHFVWITPLQIMIILLEQHYVRSFSYVMGFTTILINFSARLGIFVTVSSYELSKTLFSTQLLYTIIQFLNLIELQMAVLLPMGIKSYMDLIKATKKIKEFLLLPEIDAAMRSKPREDAGHVNMIDITATWIMIPRLYTLVNLNLDLFAGNIYALTGPPSSGKSSFLNIILNEVPVLRGTCTTMGRLSYAAQKPWIFNSSVRHNIILDRKFDRNRYNFVVKVCQLANDFRDWRYSDNSIIGEHIALDLNQRAKINIARAVYRSADIYLFDECFDDLEVDTAEKVFKYCLKKYLKRNKTVILVTNILELLEQSDQMLLIKNASVTMTAFDDIPKTEIAKYRWIRTGYDGRKVLREISLSRIKPIGDSREFDHAKVKKLLIQKYLKHYSKKPAQVLFLFTLFVTQCVVNAGDFWLMLWASSEEQCYMKASDVNETKDIKIFDFPLNKLLRRDVEIAKKYENKTFHDQCNYILPNETFFIYYIALVGATFFMVVYYVILFCELRSRGSKIYKDTFNNILHATMDYYYTNTIVKIIRKLMRDIRAVDMTLPNRLLDVLTINSTCLGFLIVISVFVPASIPICIIILFGLYKLHKIFKPTTDGIVSLDGETRNKITDHVQDTVSALVTIRCHNAQGMAIREFHDLYDVNTSASSTIVVLWRMYGCYIDLFYTFLMAFVIFQYFVVPDFIPYLTTSIVGLLITNCFYLIGFVQYGMKQMNKISHNLYSVQHLINLEDIDKEPQGQTIVPDKTWPVDGNIQFSDVTMILEYLEPIYSIEMNIPTGNKIGIMGDTLSGKRSLIPALYRIFDYDGLITLSDVDIKSVNLHDLRLKISIMPSDPVVFPTSVRNNLDIHGNVSTDSILQALKLVHGELHNVLVKLDRQIQNENFTMEHRHIISLLRVVLQKNKILIVEECETRLEKETEYFIQQVINEKFMKNTVIQITNNLSNIIKYDLIFYMAKGRIVESGSAVELLNQKSENIKKYFDRMYPEEQERYRTELQISV</sequence>
<dbReference type="InterPro" id="IPR050173">
    <property type="entry name" value="ABC_transporter_C-like"/>
</dbReference>
<dbReference type="InterPro" id="IPR011527">
    <property type="entry name" value="ABC1_TM_dom"/>
</dbReference>
<dbReference type="Proteomes" id="UP000695000">
    <property type="component" value="Unplaced"/>
</dbReference>
<dbReference type="InterPro" id="IPR003439">
    <property type="entry name" value="ABC_transporter-like_ATP-bd"/>
</dbReference>
<dbReference type="InterPro" id="IPR027417">
    <property type="entry name" value="P-loop_NTPase"/>
</dbReference>
<dbReference type="Pfam" id="PF00664">
    <property type="entry name" value="ABC_membrane"/>
    <property type="match status" value="1"/>
</dbReference>
<dbReference type="Gene3D" id="3.40.50.300">
    <property type="entry name" value="P-loop containing nucleotide triphosphate hydrolases"/>
    <property type="match status" value="2"/>
</dbReference>
<evidence type="ECO:0000256" key="8">
    <source>
        <dbReference type="SAM" id="Phobius"/>
    </source>
</evidence>